<sequence length="42" mass="4752">MPAQVKITLSPDEEKQLQKNVKSCKTSIRLLERSKIILLAAE</sequence>
<dbReference type="EMBL" id="UOFG01000090">
    <property type="protein sequence ID" value="VAW59683.1"/>
    <property type="molecule type" value="Genomic_DNA"/>
</dbReference>
<dbReference type="AlphaFoldDB" id="A0A3B0XTF9"/>
<accession>A0A3B0XTF9</accession>
<feature type="non-terminal residue" evidence="1">
    <location>
        <position position="42"/>
    </location>
</feature>
<organism evidence="1">
    <name type="scientific">hydrothermal vent metagenome</name>
    <dbReference type="NCBI Taxonomy" id="652676"/>
    <lineage>
        <taxon>unclassified sequences</taxon>
        <taxon>metagenomes</taxon>
        <taxon>ecological metagenomes</taxon>
    </lineage>
</organism>
<name>A0A3B0XTF9_9ZZZZ</name>
<proteinExistence type="predicted"/>
<protein>
    <submittedName>
        <fullName evidence="1">Uncharacterized protein</fullName>
    </submittedName>
</protein>
<reference evidence="1" key="1">
    <citation type="submission" date="2018-06" db="EMBL/GenBank/DDBJ databases">
        <authorList>
            <person name="Zhirakovskaya E."/>
        </authorList>
    </citation>
    <scope>NUCLEOTIDE SEQUENCE</scope>
</reference>
<dbReference type="EMBL" id="UOFG01000089">
    <property type="protein sequence ID" value="VAW59616.1"/>
    <property type="molecule type" value="Genomic_DNA"/>
</dbReference>
<gene>
    <name evidence="2" type="ORF">MNBD_GAMMA11-2171</name>
    <name evidence="1" type="ORF">MNBD_GAMMA11-2251</name>
</gene>
<evidence type="ECO:0000313" key="1">
    <source>
        <dbReference type="EMBL" id="VAW59616.1"/>
    </source>
</evidence>
<evidence type="ECO:0000313" key="2">
    <source>
        <dbReference type="EMBL" id="VAW59683.1"/>
    </source>
</evidence>